<dbReference type="SUPFAM" id="SSF53474">
    <property type="entry name" value="alpha/beta-Hydrolases"/>
    <property type="match status" value="1"/>
</dbReference>
<evidence type="ECO:0000259" key="2">
    <source>
        <dbReference type="Pfam" id="PF07859"/>
    </source>
</evidence>
<dbReference type="PANTHER" id="PTHR48081">
    <property type="entry name" value="AB HYDROLASE SUPERFAMILY PROTEIN C4A8.06C"/>
    <property type="match status" value="1"/>
</dbReference>
<keyword evidence="1 3" id="KW-0378">Hydrolase</keyword>
<dbReference type="EMBL" id="MU157884">
    <property type="protein sequence ID" value="KAF9525447.1"/>
    <property type="molecule type" value="Genomic_DNA"/>
</dbReference>
<feature type="domain" description="Alpha/beta hydrolase fold-3" evidence="2">
    <location>
        <begin position="114"/>
        <end position="340"/>
    </location>
</feature>
<evidence type="ECO:0000313" key="3">
    <source>
        <dbReference type="EMBL" id="KAF9525447.1"/>
    </source>
</evidence>
<dbReference type="Proteomes" id="UP000807306">
    <property type="component" value="Unassembled WGS sequence"/>
</dbReference>
<dbReference type="Pfam" id="PF07859">
    <property type="entry name" value="Abhydrolase_3"/>
    <property type="match status" value="1"/>
</dbReference>
<dbReference type="InterPro" id="IPR029058">
    <property type="entry name" value="AB_hydrolase_fold"/>
</dbReference>
<dbReference type="InterPro" id="IPR013094">
    <property type="entry name" value="AB_hydrolase_3"/>
</dbReference>
<evidence type="ECO:0000313" key="4">
    <source>
        <dbReference type="Proteomes" id="UP000807306"/>
    </source>
</evidence>
<accession>A0A9P6EAK5</accession>
<dbReference type="InterPro" id="IPR050300">
    <property type="entry name" value="GDXG_lipolytic_enzyme"/>
</dbReference>
<evidence type="ECO:0000256" key="1">
    <source>
        <dbReference type="ARBA" id="ARBA00022801"/>
    </source>
</evidence>
<sequence>MPQHNLKYASVTWIDYVKAVCIMSALPFVAGSQLLLSFFSKNNAHKPWRRVLTDATFRYVSSSMSVPQMQLVMGTTLSVYKKWAKQHGVERDVQELGDDARLLWMTERNTDRVILYIHGGVYCLPMQEPAATFWKKTVDSINDETRRQVGLVTLNYSLVPTAYFPTQLKQTILALNHLRSSGIKPENIHIAGESAGGALILQLLSYILHPLSDKFIPSLNFQRGDRFGSFCIMSPWVSLNGKTGSHLANSDSDVLPASTWAYLGDQNRPSLNSSKEASYFMEALNVPDEWFSGTFGVVDRILISVGEKECLRDDVLEVAQKLGNGGQKLRVVVDKNGVHNDQYQDIMAGYSHQRQLTKDIRGWMLEKFIETDDHVSS</sequence>
<dbReference type="GO" id="GO:0016787">
    <property type="term" value="F:hydrolase activity"/>
    <property type="evidence" value="ECO:0007669"/>
    <property type="project" value="UniProtKB-KW"/>
</dbReference>
<dbReference type="AlphaFoldDB" id="A0A9P6EAK5"/>
<comment type="caution">
    <text evidence="3">The sequence shown here is derived from an EMBL/GenBank/DDBJ whole genome shotgun (WGS) entry which is preliminary data.</text>
</comment>
<gene>
    <name evidence="3" type="ORF">CPB83DRAFT_818625</name>
</gene>
<proteinExistence type="predicted"/>
<reference evidence="3" key="1">
    <citation type="submission" date="2020-11" db="EMBL/GenBank/DDBJ databases">
        <authorList>
            <consortium name="DOE Joint Genome Institute"/>
            <person name="Ahrendt S."/>
            <person name="Riley R."/>
            <person name="Andreopoulos W."/>
            <person name="Labutti K."/>
            <person name="Pangilinan J."/>
            <person name="Ruiz-Duenas F.J."/>
            <person name="Barrasa J.M."/>
            <person name="Sanchez-Garcia M."/>
            <person name="Camarero S."/>
            <person name="Miyauchi S."/>
            <person name="Serrano A."/>
            <person name="Linde D."/>
            <person name="Babiker R."/>
            <person name="Drula E."/>
            <person name="Ayuso-Fernandez I."/>
            <person name="Pacheco R."/>
            <person name="Padilla G."/>
            <person name="Ferreira P."/>
            <person name="Barriuso J."/>
            <person name="Kellner H."/>
            <person name="Castanera R."/>
            <person name="Alfaro M."/>
            <person name="Ramirez L."/>
            <person name="Pisabarro A.G."/>
            <person name="Kuo A."/>
            <person name="Tritt A."/>
            <person name="Lipzen A."/>
            <person name="He G."/>
            <person name="Yan M."/>
            <person name="Ng V."/>
            <person name="Cullen D."/>
            <person name="Martin F."/>
            <person name="Rosso M.-N."/>
            <person name="Henrissat B."/>
            <person name="Hibbett D."/>
            <person name="Martinez A.T."/>
            <person name="Grigoriev I.V."/>
        </authorList>
    </citation>
    <scope>NUCLEOTIDE SEQUENCE</scope>
    <source>
        <strain evidence="3">CBS 506.95</strain>
    </source>
</reference>
<dbReference type="PANTHER" id="PTHR48081:SF31">
    <property type="entry name" value="STERYL ACETYL HYDROLASE MUG81-RELATED"/>
    <property type="match status" value="1"/>
</dbReference>
<keyword evidence="4" id="KW-1185">Reference proteome</keyword>
<protein>
    <submittedName>
        <fullName evidence="3">Alpha/Beta hydrolase protein</fullName>
    </submittedName>
</protein>
<organism evidence="3 4">
    <name type="scientific">Crepidotus variabilis</name>
    <dbReference type="NCBI Taxonomy" id="179855"/>
    <lineage>
        <taxon>Eukaryota</taxon>
        <taxon>Fungi</taxon>
        <taxon>Dikarya</taxon>
        <taxon>Basidiomycota</taxon>
        <taxon>Agaricomycotina</taxon>
        <taxon>Agaricomycetes</taxon>
        <taxon>Agaricomycetidae</taxon>
        <taxon>Agaricales</taxon>
        <taxon>Agaricineae</taxon>
        <taxon>Crepidotaceae</taxon>
        <taxon>Crepidotus</taxon>
    </lineage>
</organism>
<dbReference type="Gene3D" id="3.40.50.1820">
    <property type="entry name" value="alpha/beta hydrolase"/>
    <property type="match status" value="1"/>
</dbReference>
<dbReference type="OrthoDB" id="2152029at2759"/>
<name>A0A9P6EAK5_9AGAR</name>